<dbReference type="Proteomes" id="UP000011014">
    <property type="component" value="Unassembled WGS sequence"/>
</dbReference>
<feature type="non-terminal residue" evidence="1">
    <location>
        <position position="1"/>
    </location>
</feature>
<sequence length="30" mass="3674">WNQCGASRSWSHWRAKTSVRHLGKYRQRCK</sequence>
<proteinExistence type="predicted"/>
<dbReference type="EMBL" id="FN657111">
    <property type="protein sequence ID" value="CBY42396.1"/>
    <property type="molecule type" value="Genomic_DNA"/>
</dbReference>
<protein>
    <submittedName>
        <fullName evidence="1">Uncharacterized protein</fullName>
    </submittedName>
</protein>
<name>E4Z3W8_OIKDI</name>
<evidence type="ECO:0000313" key="1">
    <source>
        <dbReference type="EMBL" id="CBY42396.1"/>
    </source>
</evidence>
<dbReference type="AlphaFoldDB" id="E4Z3W8"/>
<reference evidence="1" key="1">
    <citation type="journal article" date="2010" name="Science">
        <title>Plasticity of animal genome architecture unmasked by rapid evolution of a pelagic tunicate.</title>
        <authorList>
            <person name="Denoeud F."/>
            <person name="Henriet S."/>
            <person name="Mungpakdee S."/>
            <person name="Aury J.M."/>
            <person name="Da Silva C."/>
            <person name="Brinkmann H."/>
            <person name="Mikhaleva J."/>
            <person name="Olsen L.C."/>
            <person name="Jubin C."/>
            <person name="Canestro C."/>
            <person name="Bouquet J.M."/>
            <person name="Danks G."/>
            <person name="Poulain J."/>
            <person name="Campsteijn C."/>
            <person name="Adamski M."/>
            <person name="Cross I."/>
            <person name="Yadetie F."/>
            <person name="Muffato M."/>
            <person name="Louis A."/>
            <person name="Butcher S."/>
            <person name="Tsagkogeorga G."/>
            <person name="Konrad A."/>
            <person name="Singh S."/>
            <person name="Jensen M.F."/>
            <person name="Cong E.H."/>
            <person name="Eikeseth-Otteraa H."/>
            <person name="Noel B."/>
            <person name="Anthouard V."/>
            <person name="Porcel B.M."/>
            <person name="Kachouri-Lafond R."/>
            <person name="Nishino A."/>
            <person name="Ugolini M."/>
            <person name="Chourrout P."/>
            <person name="Nishida H."/>
            <person name="Aasland R."/>
            <person name="Huzurbazar S."/>
            <person name="Westhof E."/>
            <person name="Delsuc F."/>
            <person name="Lehrach H."/>
            <person name="Reinhardt R."/>
            <person name="Weissenbach J."/>
            <person name="Roy S.W."/>
            <person name="Artiguenave F."/>
            <person name="Postlethwait J.H."/>
            <person name="Manak J.R."/>
            <person name="Thompson E.M."/>
            <person name="Jaillon O."/>
            <person name="Du Pasquier L."/>
            <person name="Boudinot P."/>
            <person name="Liberles D.A."/>
            <person name="Volff J.N."/>
            <person name="Philippe H."/>
            <person name="Lenhard B."/>
            <person name="Roest Crollius H."/>
            <person name="Wincker P."/>
            <person name="Chourrout D."/>
        </authorList>
    </citation>
    <scope>NUCLEOTIDE SEQUENCE [LARGE SCALE GENOMIC DNA]</scope>
</reference>
<gene>
    <name evidence="1" type="ORF">GSOID_T00026084001</name>
</gene>
<organism evidence="1">
    <name type="scientific">Oikopleura dioica</name>
    <name type="common">Tunicate</name>
    <dbReference type="NCBI Taxonomy" id="34765"/>
    <lineage>
        <taxon>Eukaryota</taxon>
        <taxon>Metazoa</taxon>
        <taxon>Chordata</taxon>
        <taxon>Tunicata</taxon>
        <taxon>Appendicularia</taxon>
        <taxon>Copelata</taxon>
        <taxon>Oikopleuridae</taxon>
        <taxon>Oikopleura</taxon>
    </lineage>
</organism>
<accession>E4Z3W8</accession>